<feature type="compositionally biased region" description="Polar residues" evidence="1">
    <location>
        <begin position="96"/>
        <end position="105"/>
    </location>
</feature>
<gene>
    <name evidence="2" type="ORF">B0I36DRAFT_27908</name>
</gene>
<dbReference type="EMBL" id="JAGTJQ010000010">
    <property type="protein sequence ID" value="KAH7021017.1"/>
    <property type="molecule type" value="Genomic_DNA"/>
</dbReference>
<sequence>MPRQSSRNLDILGPHFRFLPTPCTDARRRHQLKRGTSGTLPYSVSVVGVYLGAWRASASQAIKVKDSPVLLRKTIVSSMPSAAPPSVHSSKDKPATTLNRSSHQPGPSPRTCARPSRTPELTAPTSSPSQPASLSQLFPNPTLDTLLLPALESPTLYPHHLDVSAAISKPAHQSAPRQSPGDP</sequence>
<reference evidence="2" key="1">
    <citation type="journal article" date="2021" name="Nat. Commun.">
        <title>Genetic determinants of endophytism in the Arabidopsis root mycobiome.</title>
        <authorList>
            <person name="Mesny F."/>
            <person name="Miyauchi S."/>
            <person name="Thiergart T."/>
            <person name="Pickel B."/>
            <person name="Atanasova L."/>
            <person name="Karlsson M."/>
            <person name="Huettel B."/>
            <person name="Barry K.W."/>
            <person name="Haridas S."/>
            <person name="Chen C."/>
            <person name="Bauer D."/>
            <person name="Andreopoulos W."/>
            <person name="Pangilinan J."/>
            <person name="LaButti K."/>
            <person name="Riley R."/>
            <person name="Lipzen A."/>
            <person name="Clum A."/>
            <person name="Drula E."/>
            <person name="Henrissat B."/>
            <person name="Kohler A."/>
            <person name="Grigoriev I.V."/>
            <person name="Martin F.M."/>
            <person name="Hacquard S."/>
        </authorList>
    </citation>
    <scope>NUCLEOTIDE SEQUENCE</scope>
    <source>
        <strain evidence="2">MPI-CAGE-CH-0230</strain>
    </source>
</reference>
<evidence type="ECO:0000256" key="1">
    <source>
        <dbReference type="SAM" id="MobiDB-lite"/>
    </source>
</evidence>
<keyword evidence="3" id="KW-1185">Reference proteome</keyword>
<feature type="compositionally biased region" description="Low complexity" evidence="1">
    <location>
        <begin position="79"/>
        <end position="88"/>
    </location>
</feature>
<dbReference type="GeneID" id="70180996"/>
<dbReference type="AlphaFoldDB" id="A0A9P8XX66"/>
<name>A0A9P8XX66_9PEZI</name>
<feature type="compositionally biased region" description="Low complexity" evidence="1">
    <location>
        <begin position="121"/>
        <end position="137"/>
    </location>
</feature>
<comment type="caution">
    <text evidence="2">The sequence shown here is derived from an EMBL/GenBank/DDBJ whole genome shotgun (WGS) entry which is preliminary data.</text>
</comment>
<dbReference type="Proteomes" id="UP000756346">
    <property type="component" value="Unassembled WGS sequence"/>
</dbReference>
<feature type="region of interest" description="Disordered" evidence="1">
    <location>
        <begin position="79"/>
        <end position="139"/>
    </location>
</feature>
<accession>A0A9P8XX66</accession>
<evidence type="ECO:0000313" key="2">
    <source>
        <dbReference type="EMBL" id="KAH7021017.1"/>
    </source>
</evidence>
<organism evidence="2 3">
    <name type="scientific">Microdochium trichocladiopsis</name>
    <dbReference type="NCBI Taxonomy" id="1682393"/>
    <lineage>
        <taxon>Eukaryota</taxon>
        <taxon>Fungi</taxon>
        <taxon>Dikarya</taxon>
        <taxon>Ascomycota</taxon>
        <taxon>Pezizomycotina</taxon>
        <taxon>Sordariomycetes</taxon>
        <taxon>Xylariomycetidae</taxon>
        <taxon>Xylariales</taxon>
        <taxon>Microdochiaceae</taxon>
        <taxon>Microdochium</taxon>
    </lineage>
</organism>
<dbReference type="RefSeq" id="XP_046007218.1">
    <property type="nucleotide sequence ID" value="XM_046151450.1"/>
</dbReference>
<evidence type="ECO:0000313" key="3">
    <source>
        <dbReference type="Proteomes" id="UP000756346"/>
    </source>
</evidence>
<proteinExistence type="predicted"/>
<protein>
    <submittedName>
        <fullName evidence="2">Uncharacterized protein</fullName>
    </submittedName>
</protein>